<protein>
    <recommendedName>
        <fullName evidence="2">HTH CENPB-type domain-containing protein</fullName>
    </recommendedName>
</protein>
<evidence type="ECO:0000313" key="4">
    <source>
        <dbReference type="Proteomes" id="UP000803884"/>
    </source>
</evidence>
<reference evidence="3 4" key="1">
    <citation type="journal article" date="2020" name="Microbiol. Resour. Announc.">
        <title>Draft Genome Sequence of a Cladosporium Species Isolated from the Mesophotic Ascidian Didemnum maculosum.</title>
        <authorList>
            <person name="Gioti A."/>
            <person name="Siaperas R."/>
            <person name="Nikolaivits E."/>
            <person name="Le Goff G."/>
            <person name="Ouazzani J."/>
            <person name="Kotoulas G."/>
            <person name="Topakas E."/>
        </authorList>
    </citation>
    <scope>NUCLEOTIDE SEQUENCE [LARGE SCALE GENOMIC DNA]</scope>
    <source>
        <strain evidence="3 4">TM138-S3</strain>
    </source>
</reference>
<comment type="caution">
    <text evidence="3">The sequence shown here is derived from an EMBL/GenBank/DDBJ whole genome shotgun (WGS) entry which is preliminary data.</text>
</comment>
<evidence type="ECO:0000256" key="1">
    <source>
        <dbReference type="ARBA" id="ARBA00023125"/>
    </source>
</evidence>
<sequence length="121" mass="14004">MREQNNEARVVLTIDAIRKSDGLSRREAPKLYNVPETTLRDRMSGAIPIANRRPVAQVLTALEEEAVVQYILDLDARGFPPSLEDVRVMADRILASRGTRRVGKQWPYRFIQRREELRTRC</sequence>
<organism evidence="3 4">
    <name type="scientific">Cladosporium halotolerans</name>
    <dbReference type="NCBI Taxonomy" id="1052096"/>
    <lineage>
        <taxon>Eukaryota</taxon>
        <taxon>Fungi</taxon>
        <taxon>Dikarya</taxon>
        <taxon>Ascomycota</taxon>
        <taxon>Pezizomycotina</taxon>
        <taxon>Dothideomycetes</taxon>
        <taxon>Dothideomycetidae</taxon>
        <taxon>Cladosporiales</taxon>
        <taxon>Cladosporiaceae</taxon>
        <taxon>Cladosporium</taxon>
    </lineage>
</organism>
<gene>
    <name evidence="3" type="ORF">WHR41_09686</name>
</gene>
<dbReference type="AlphaFoldDB" id="A0AB34K9P1"/>
<dbReference type="InterPro" id="IPR006600">
    <property type="entry name" value="HTH_CenpB_DNA-bd_dom"/>
</dbReference>
<feature type="domain" description="HTH CENPB-type" evidence="2">
    <location>
        <begin position="51"/>
        <end position="120"/>
    </location>
</feature>
<dbReference type="GeneID" id="96011125"/>
<keyword evidence="1" id="KW-0238">DNA-binding</keyword>
<evidence type="ECO:0000313" key="3">
    <source>
        <dbReference type="EMBL" id="KAL1581670.1"/>
    </source>
</evidence>
<keyword evidence="4" id="KW-1185">Reference proteome</keyword>
<dbReference type="SMART" id="SM00674">
    <property type="entry name" value="CENPB"/>
    <property type="match status" value="1"/>
</dbReference>
<dbReference type="GO" id="GO:0003677">
    <property type="term" value="F:DNA binding"/>
    <property type="evidence" value="ECO:0007669"/>
    <property type="project" value="UniProtKB-KW"/>
</dbReference>
<dbReference type="PROSITE" id="PS51253">
    <property type="entry name" value="HTH_CENPB"/>
    <property type="match status" value="1"/>
</dbReference>
<proteinExistence type="predicted"/>
<dbReference type="EMBL" id="JAAQHG020000294">
    <property type="protein sequence ID" value="KAL1581670.1"/>
    <property type="molecule type" value="Genomic_DNA"/>
</dbReference>
<dbReference type="SUPFAM" id="SSF46689">
    <property type="entry name" value="Homeodomain-like"/>
    <property type="match status" value="1"/>
</dbReference>
<dbReference type="Pfam" id="PF03221">
    <property type="entry name" value="HTH_Tnp_Tc5"/>
    <property type="match status" value="1"/>
</dbReference>
<dbReference type="Gene3D" id="1.10.10.60">
    <property type="entry name" value="Homeodomain-like"/>
    <property type="match status" value="1"/>
</dbReference>
<dbReference type="InterPro" id="IPR009057">
    <property type="entry name" value="Homeodomain-like_sf"/>
</dbReference>
<accession>A0AB34K9P1</accession>
<evidence type="ECO:0000259" key="2">
    <source>
        <dbReference type="PROSITE" id="PS51253"/>
    </source>
</evidence>
<name>A0AB34K9P1_9PEZI</name>
<dbReference type="Proteomes" id="UP000803884">
    <property type="component" value="Unassembled WGS sequence"/>
</dbReference>
<feature type="non-terminal residue" evidence="3">
    <location>
        <position position="121"/>
    </location>
</feature>
<dbReference type="RefSeq" id="XP_069224779.1">
    <property type="nucleotide sequence ID" value="XM_069378287.1"/>
</dbReference>